<evidence type="ECO:0000313" key="6">
    <source>
        <dbReference type="EMBL" id="TCT08847.1"/>
    </source>
</evidence>
<protein>
    <submittedName>
        <fullName evidence="6">LysR family transcriptional regulator</fullName>
    </submittedName>
</protein>
<dbReference type="GO" id="GO:0003677">
    <property type="term" value="F:DNA binding"/>
    <property type="evidence" value="ECO:0007669"/>
    <property type="project" value="UniProtKB-KW"/>
</dbReference>
<sequence length="314" mass="34978">MQIISDRLTSRLKIRYLVLILQISKQGSLTRAADALGFSQPAASKALKDIEEIFGSPLFSRSPSGLTPTPLGELALRRARHMLRDMDNWGRETEAVLAGHTAHLNVGAIPSVSGRLLSRAIQEIYTLHQVTISLHRATSDQLVKLMRQRELDCMIGRATVIEADDKLGQEVLYSQRPVLIANVELVTRLEKENISLKTLAAMDWILPSFATPTGKMITGIFIKANVPPPFPKIETYSADVIEDVLQTSVSFLSLVAEDIAADICRNRKIALLPYQFEERLPPISLITQRREAVIPAEESFADILKRVCLDFVRV</sequence>
<dbReference type="Pfam" id="PF00126">
    <property type="entry name" value="HTH_1"/>
    <property type="match status" value="1"/>
</dbReference>
<dbReference type="InterPro" id="IPR005119">
    <property type="entry name" value="LysR_subst-bd"/>
</dbReference>
<dbReference type="Gene3D" id="3.40.190.10">
    <property type="entry name" value="Periplasmic binding protein-like II"/>
    <property type="match status" value="2"/>
</dbReference>
<dbReference type="SUPFAM" id="SSF53850">
    <property type="entry name" value="Periplasmic binding protein-like II"/>
    <property type="match status" value="1"/>
</dbReference>
<dbReference type="InterPro" id="IPR000847">
    <property type="entry name" value="LysR_HTH_N"/>
</dbReference>
<organism evidence="6 7">
    <name type="scientific">Paralcaligenes ureilyticus</name>
    <dbReference type="NCBI Taxonomy" id="627131"/>
    <lineage>
        <taxon>Bacteria</taxon>
        <taxon>Pseudomonadati</taxon>
        <taxon>Pseudomonadota</taxon>
        <taxon>Betaproteobacteria</taxon>
        <taxon>Burkholderiales</taxon>
        <taxon>Alcaligenaceae</taxon>
        <taxon>Paralcaligenes</taxon>
    </lineage>
</organism>
<dbReference type="OrthoDB" id="8981337at2"/>
<evidence type="ECO:0000259" key="5">
    <source>
        <dbReference type="PROSITE" id="PS50931"/>
    </source>
</evidence>
<dbReference type="Pfam" id="PF03466">
    <property type="entry name" value="LysR_substrate"/>
    <property type="match status" value="1"/>
</dbReference>
<dbReference type="Proteomes" id="UP000295525">
    <property type="component" value="Unassembled WGS sequence"/>
</dbReference>
<dbReference type="GO" id="GO:0005829">
    <property type="term" value="C:cytosol"/>
    <property type="evidence" value="ECO:0007669"/>
    <property type="project" value="TreeGrafter"/>
</dbReference>
<dbReference type="EMBL" id="SMAJ01000004">
    <property type="protein sequence ID" value="TCT08847.1"/>
    <property type="molecule type" value="Genomic_DNA"/>
</dbReference>
<keyword evidence="3" id="KW-0238">DNA-binding</keyword>
<name>A0A4R3MAI5_9BURK</name>
<dbReference type="PANTHER" id="PTHR30419:SF8">
    <property type="entry name" value="NITROGEN ASSIMILATION TRANSCRIPTIONAL ACTIVATOR-RELATED"/>
    <property type="match status" value="1"/>
</dbReference>
<evidence type="ECO:0000256" key="3">
    <source>
        <dbReference type="ARBA" id="ARBA00023125"/>
    </source>
</evidence>
<dbReference type="GO" id="GO:0003700">
    <property type="term" value="F:DNA-binding transcription factor activity"/>
    <property type="evidence" value="ECO:0007669"/>
    <property type="project" value="InterPro"/>
</dbReference>
<comment type="similarity">
    <text evidence="1">Belongs to the LysR transcriptional regulatory family.</text>
</comment>
<evidence type="ECO:0000256" key="1">
    <source>
        <dbReference type="ARBA" id="ARBA00009437"/>
    </source>
</evidence>
<dbReference type="SUPFAM" id="SSF46785">
    <property type="entry name" value="Winged helix' DNA-binding domain"/>
    <property type="match status" value="1"/>
</dbReference>
<evidence type="ECO:0000313" key="7">
    <source>
        <dbReference type="Proteomes" id="UP000295525"/>
    </source>
</evidence>
<evidence type="ECO:0000256" key="4">
    <source>
        <dbReference type="ARBA" id="ARBA00023163"/>
    </source>
</evidence>
<keyword evidence="4" id="KW-0804">Transcription</keyword>
<dbReference type="RefSeq" id="WP_132580838.1">
    <property type="nucleotide sequence ID" value="NZ_SMAJ01000004.1"/>
</dbReference>
<keyword evidence="2" id="KW-0805">Transcription regulation</keyword>
<dbReference type="AlphaFoldDB" id="A0A4R3MAI5"/>
<accession>A0A4R3MAI5</accession>
<feature type="domain" description="HTH lysR-type" evidence="5">
    <location>
        <begin position="12"/>
        <end position="69"/>
    </location>
</feature>
<dbReference type="InterPro" id="IPR036388">
    <property type="entry name" value="WH-like_DNA-bd_sf"/>
</dbReference>
<gene>
    <name evidence="6" type="ORF">EDC26_1045</name>
</gene>
<dbReference type="PROSITE" id="PS50931">
    <property type="entry name" value="HTH_LYSR"/>
    <property type="match status" value="1"/>
</dbReference>
<proteinExistence type="inferred from homology"/>
<dbReference type="InterPro" id="IPR050950">
    <property type="entry name" value="HTH-type_LysR_regulators"/>
</dbReference>
<dbReference type="PRINTS" id="PR00039">
    <property type="entry name" value="HTHLYSR"/>
</dbReference>
<dbReference type="InterPro" id="IPR036390">
    <property type="entry name" value="WH_DNA-bd_sf"/>
</dbReference>
<dbReference type="Gene3D" id="1.10.10.10">
    <property type="entry name" value="Winged helix-like DNA-binding domain superfamily/Winged helix DNA-binding domain"/>
    <property type="match status" value="1"/>
</dbReference>
<evidence type="ECO:0000256" key="2">
    <source>
        <dbReference type="ARBA" id="ARBA00023015"/>
    </source>
</evidence>
<comment type="caution">
    <text evidence="6">The sequence shown here is derived from an EMBL/GenBank/DDBJ whole genome shotgun (WGS) entry which is preliminary data.</text>
</comment>
<reference evidence="6 7" key="1">
    <citation type="submission" date="2019-03" db="EMBL/GenBank/DDBJ databases">
        <title>Genomic Encyclopedia of Type Strains, Phase IV (KMG-IV): sequencing the most valuable type-strain genomes for metagenomic binning, comparative biology and taxonomic classification.</title>
        <authorList>
            <person name="Goeker M."/>
        </authorList>
    </citation>
    <scope>NUCLEOTIDE SEQUENCE [LARGE SCALE GENOMIC DNA]</scope>
    <source>
        <strain evidence="6 7">DSM 24591</strain>
    </source>
</reference>
<dbReference type="PANTHER" id="PTHR30419">
    <property type="entry name" value="HTH-TYPE TRANSCRIPTIONAL REGULATOR YBHD"/>
    <property type="match status" value="1"/>
</dbReference>
<keyword evidence="7" id="KW-1185">Reference proteome</keyword>